<feature type="transmembrane region" description="Helical" evidence="1">
    <location>
        <begin position="44"/>
        <end position="66"/>
    </location>
</feature>
<dbReference type="Proteomes" id="UP000885936">
    <property type="component" value="Unassembled WGS sequence"/>
</dbReference>
<name>A0A1F2P4L7_9EURY</name>
<sequence>MIISGVLEALRIVFGLIFLLFVPGYTLILALFPKKEELSFMERIGFAGVLSIVADLLTTLFIDLVLHIPTTAVNIFVALLSLSALALIIWRIEILLIKMLEKREQSKEGVEAKNEED</sequence>
<evidence type="ECO:0000313" key="3">
    <source>
        <dbReference type="EMBL" id="HEC57317.1"/>
    </source>
</evidence>
<keyword evidence="1" id="KW-0472">Membrane</keyword>
<keyword evidence="1" id="KW-0812">Transmembrane</keyword>
<keyword evidence="5" id="KW-1185">Reference proteome</keyword>
<dbReference type="Proteomes" id="UP000185779">
    <property type="component" value="Unassembled WGS sequence"/>
</dbReference>
<feature type="domain" description="DUF1616" evidence="2">
    <location>
        <begin position="8"/>
        <end position="88"/>
    </location>
</feature>
<evidence type="ECO:0000256" key="1">
    <source>
        <dbReference type="SAM" id="Phobius"/>
    </source>
</evidence>
<reference evidence="4 5" key="1">
    <citation type="submission" date="2016-05" db="EMBL/GenBank/DDBJ databases">
        <title>Microbial consortia oxidize butane by reversing methanogenesis.</title>
        <authorList>
            <person name="Laso-Perez R."/>
            <person name="Richter M."/>
            <person name="Wegener G."/>
            <person name="Musat F."/>
        </authorList>
    </citation>
    <scope>NUCLEOTIDE SEQUENCE [LARGE SCALE GENOMIC DNA]</scope>
    <source>
        <strain evidence="4">BOX1</strain>
    </source>
</reference>
<feature type="transmembrane region" description="Helical" evidence="1">
    <location>
        <begin position="12"/>
        <end position="32"/>
    </location>
</feature>
<reference evidence="3" key="2">
    <citation type="journal article" date="2020" name="mSystems">
        <title>Genome- and Community-Level Interaction Insights into Carbon Utilization and Element Cycling Functions of Hydrothermarchaeota in Hydrothermal Sediment.</title>
        <authorList>
            <person name="Zhou Z."/>
            <person name="Liu Y."/>
            <person name="Xu W."/>
            <person name="Pan J."/>
            <person name="Luo Z.H."/>
            <person name="Li M."/>
        </authorList>
    </citation>
    <scope>NUCLEOTIDE SEQUENCE [LARGE SCALE GENOMIC DNA]</scope>
    <source>
        <strain evidence="3">HyVt-386</strain>
    </source>
</reference>
<dbReference type="AlphaFoldDB" id="A0A1F2P4L7"/>
<dbReference type="EMBL" id="LYOR01000003">
    <property type="protein sequence ID" value="OFV66249.1"/>
    <property type="molecule type" value="Genomic_DNA"/>
</dbReference>
<organism evidence="4 5">
    <name type="scientific">Candidatus Syntropharchaeum butanivorans</name>
    <dbReference type="NCBI Taxonomy" id="1839936"/>
    <lineage>
        <taxon>Archaea</taxon>
        <taxon>Methanobacteriati</taxon>
        <taxon>Methanobacteriota</taxon>
        <taxon>Stenosarchaea group</taxon>
        <taxon>Methanomicrobia</taxon>
        <taxon>Methanosarcinales</taxon>
        <taxon>ANME-2 cluster</taxon>
        <taxon>Candidatus Syntropharchaeum</taxon>
    </lineage>
</organism>
<keyword evidence="1" id="KW-1133">Transmembrane helix</keyword>
<evidence type="ECO:0000313" key="5">
    <source>
        <dbReference type="Proteomes" id="UP000185779"/>
    </source>
</evidence>
<gene>
    <name evidence="3" type="ORF">ENI32_05490</name>
    <name evidence="4" type="ORF">SBU_000791</name>
</gene>
<feature type="transmembrane region" description="Helical" evidence="1">
    <location>
        <begin position="72"/>
        <end position="97"/>
    </location>
</feature>
<evidence type="ECO:0000259" key="2">
    <source>
        <dbReference type="Pfam" id="PF07760"/>
    </source>
</evidence>
<dbReference type="EMBL" id="DRIE01000095">
    <property type="protein sequence ID" value="HEC57317.1"/>
    <property type="molecule type" value="Genomic_DNA"/>
</dbReference>
<dbReference type="Pfam" id="PF07760">
    <property type="entry name" value="DUF1616"/>
    <property type="match status" value="1"/>
</dbReference>
<comment type="caution">
    <text evidence="4">The sequence shown here is derived from an EMBL/GenBank/DDBJ whole genome shotgun (WGS) entry which is preliminary data.</text>
</comment>
<proteinExistence type="predicted"/>
<evidence type="ECO:0000313" key="4">
    <source>
        <dbReference type="EMBL" id="OFV66249.1"/>
    </source>
</evidence>
<accession>A0A1F2P4L7</accession>
<dbReference type="STRING" id="1839936.SBU_000791"/>
<dbReference type="InterPro" id="IPR011674">
    <property type="entry name" value="DUF1616"/>
</dbReference>
<protein>
    <submittedName>
        <fullName evidence="3">DUF1616 domain-containing protein</fullName>
    </submittedName>
    <submittedName>
        <fullName evidence="4">Membrane protein containing DUF1616</fullName>
    </submittedName>
</protein>